<sequence>MDQQQIKIWFAGFYEGEGTISNDITNRNRYRVSIAQNDRTPLDIGQKIWGGNVRERIRKSPASDKICKGHEWQLNHNDSIKFIEDIKPFMIIPYKIHQIKICEEKLNQLWDKKYKCSFCEVELSDLSGRLRHEKIKHIEKGILHKCNHCEKTYLSTGAMKRHIKINHS</sequence>
<proteinExistence type="predicted"/>
<dbReference type="PROSITE" id="PS00028">
    <property type="entry name" value="ZINC_FINGER_C2H2_1"/>
    <property type="match status" value="1"/>
</dbReference>
<dbReference type="SUPFAM" id="SSF57667">
    <property type="entry name" value="beta-beta-alpha zinc fingers"/>
    <property type="match status" value="1"/>
</dbReference>
<accession>A0A6C0EFX2</accession>
<organism evidence="2">
    <name type="scientific">viral metagenome</name>
    <dbReference type="NCBI Taxonomy" id="1070528"/>
    <lineage>
        <taxon>unclassified sequences</taxon>
        <taxon>metagenomes</taxon>
        <taxon>organismal metagenomes</taxon>
    </lineage>
</organism>
<evidence type="ECO:0000259" key="1">
    <source>
        <dbReference type="PROSITE" id="PS50157"/>
    </source>
</evidence>
<dbReference type="InterPro" id="IPR013087">
    <property type="entry name" value="Znf_C2H2_type"/>
</dbReference>
<dbReference type="InterPro" id="IPR036236">
    <property type="entry name" value="Znf_C2H2_sf"/>
</dbReference>
<dbReference type="AlphaFoldDB" id="A0A6C0EFX2"/>
<dbReference type="EMBL" id="MN739826">
    <property type="protein sequence ID" value="QHT27662.1"/>
    <property type="molecule type" value="Genomic_DNA"/>
</dbReference>
<dbReference type="InterPro" id="IPR027434">
    <property type="entry name" value="Homing_endonucl"/>
</dbReference>
<dbReference type="SUPFAM" id="SSF55608">
    <property type="entry name" value="Homing endonucleases"/>
    <property type="match status" value="1"/>
</dbReference>
<dbReference type="SMART" id="SM00355">
    <property type="entry name" value="ZnF_C2H2"/>
    <property type="match status" value="2"/>
</dbReference>
<evidence type="ECO:0000313" key="2">
    <source>
        <dbReference type="EMBL" id="QHT27662.1"/>
    </source>
</evidence>
<reference evidence="2" key="1">
    <citation type="journal article" date="2020" name="Nature">
        <title>Giant virus diversity and host interactions through global metagenomics.</title>
        <authorList>
            <person name="Schulz F."/>
            <person name="Roux S."/>
            <person name="Paez-Espino D."/>
            <person name="Jungbluth S."/>
            <person name="Walsh D.A."/>
            <person name="Denef V.J."/>
            <person name="McMahon K.D."/>
            <person name="Konstantinidis K.T."/>
            <person name="Eloe-Fadrosh E.A."/>
            <person name="Kyrpides N.C."/>
            <person name="Woyke T."/>
        </authorList>
    </citation>
    <scope>NUCLEOTIDE SEQUENCE</scope>
    <source>
        <strain evidence="2">GVMAG-M-3300023179-33</strain>
    </source>
</reference>
<protein>
    <recommendedName>
        <fullName evidence="1">C2H2-type domain-containing protein</fullName>
    </recommendedName>
</protein>
<dbReference type="Gene3D" id="3.30.160.60">
    <property type="entry name" value="Classic Zinc Finger"/>
    <property type="match status" value="1"/>
</dbReference>
<name>A0A6C0EFX2_9ZZZZ</name>
<dbReference type="PROSITE" id="PS50157">
    <property type="entry name" value="ZINC_FINGER_C2H2_2"/>
    <property type="match status" value="1"/>
</dbReference>
<dbReference type="Gene3D" id="3.10.28.10">
    <property type="entry name" value="Homing endonucleases"/>
    <property type="match status" value="1"/>
</dbReference>
<feature type="domain" description="C2H2-type" evidence="1">
    <location>
        <begin position="144"/>
        <end position="168"/>
    </location>
</feature>